<protein>
    <submittedName>
        <fullName evidence="1">Uncharacterized protein</fullName>
    </submittedName>
</protein>
<gene>
    <name evidence="1" type="ORF">SAMN05216548_10430</name>
</gene>
<evidence type="ECO:0000313" key="2">
    <source>
        <dbReference type="Proteomes" id="UP000199647"/>
    </source>
</evidence>
<dbReference type="EMBL" id="FOFG01000004">
    <property type="protein sequence ID" value="SEQ34040.1"/>
    <property type="molecule type" value="Genomic_DNA"/>
</dbReference>
<name>A0A1H9F7V6_9HYPH</name>
<reference evidence="1 2" key="1">
    <citation type="submission" date="2016-10" db="EMBL/GenBank/DDBJ databases">
        <authorList>
            <person name="de Groot N.N."/>
        </authorList>
    </citation>
    <scope>NUCLEOTIDE SEQUENCE [LARGE SCALE GENOMIC DNA]</scope>
    <source>
        <strain evidence="1 2">A52C2</strain>
    </source>
</reference>
<dbReference type="AlphaFoldDB" id="A0A1H9F7V6"/>
<accession>A0A1H9F7V6</accession>
<evidence type="ECO:0000313" key="1">
    <source>
        <dbReference type="EMBL" id="SEQ34040.1"/>
    </source>
</evidence>
<organism evidence="1 2">
    <name type="scientific">Faunimonas pinastri</name>
    <dbReference type="NCBI Taxonomy" id="1855383"/>
    <lineage>
        <taxon>Bacteria</taxon>
        <taxon>Pseudomonadati</taxon>
        <taxon>Pseudomonadota</taxon>
        <taxon>Alphaproteobacteria</taxon>
        <taxon>Hyphomicrobiales</taxon>
        <taxon>Afifellaceae</taxon>
        <taxon>Faunimonas</taxon>
    </lineage>
</organism>
<dbReference type="Proteomes" id="UP000199647">
    <property type="component" value="Unassembled WGS sequence"/>
</dbReference>
<dbReference type="RefSeq" id="WP_177176755.1">
    <property type="nucleotide sequence ID" value="NZ_FOFG01000004.1"/>
</dbReference>
<proteinExistence type="predicted"/>
<keyword evidence="2" id="KW-1185">Reference proteome</keyword>
<dbReference type="STRING" id="1855383.SAMN05216548_10430"/>
<sequence>MAALGYDLAIGTIFLVTIALALVSLSLSRSEVVAATGPRNPFHTPRPGHNRSTQ</sequence>